<keyword evidence="1" id="KW-0472">Membrane</keyword>
<dbReference type="EMBL" id="KV426047">
    <property type="protein sequence ID" value="KZV90496.1"/>
    <property type="molecule type" value="Genomic_DNA"/>
</dbReference>
<reference evidence="3 4" key="1">
    <citation type="journal article" date="2016" name="Mol. Biol. Evol.">
        <title>Comparative Genomics of Early-Diverging Mushroom-Forming Fungi Provides Insights into the Origins of Lignocellulose Decay Capabilities.</title>
        <authorList>
            <person name="Nagy L.G."/>
            <person name="Riley R."/>
            <person name="Tritt A."/>
            <person name="Adam C."/>
            <person name="Daum C."/>
            <person name="Floudas D."/>
            <person name="Sun H."/>
            <person name="Yadav J.S."/>
            <person name="Pangilinan J."/>
            <person name="Larsson K.H."/>
            <person name="Matsuura K."/>
            <person name="Barry K."/>
            <person name="Labutti K."/>
            <person name="Kuo R."/>
            <person name="Ohm R.A."/>
            <person name="Bhattacharya S.S."/>
            <person name="Shirouzu T."/>
            <person name="Yoshinaga Y."/>
            <person name="Martin F.M."/>
            <person name="Grigoriev I.V."/>
            <person name="Hibbett D.S."/>
        </authorList>
    </citation>
    <scope>NUCLEOTIDE SEQUENCE [LARGE SCALE GENOMIC DNA]</scope>
    <source>
        <strain evidence="3 4">HHB12029</strain>
    </source>
</reference>
<feature type="transmembrane region" description="Helical" evidence="1">
    <location>
        <begin position="44"/>
        <end position="67"/>
    </location>
</feature>
<feature type="transmembrane region" description="Helical" evidence="1">
    <location>
        <begin position="123"/>
        <end position="145"/>
    </location>
</feature>
<keyword evidence="4" id="KW-1185">Reference proteome</keyword>
<protein>
    <recommendedName>
        <fullName evidence="2">DUF6533 domain-containing protein</fullName>
    </recommendedName>
</protein>
<accession>A0A165GGT1</accession>
<evidence type="ECO:0000313" key="3">
    <source>
        <dbReference type="EMBL" id="KZV90496.1"/>
    </source>
</evidence>
<dbReference type="OrthoDB" id="3251775at2759"/>
<feature type="transmembrane region" description="Helical" evidence="1">
    <location>
        <begin position="207"/>
        <end position="224"/>
    </location>
</feature>
<feature type="transmembrane region" description="Helical" evidence="1">
    <location>
        <begin position="87"/>
        <end position="111"/>
    </location>
</feature>
<feature type="transmembrane region" description="Helical" evidence="1">
    <location>
        <begin position="165"/>
        <end position="186"/>
    </location>
</feature>
<name>A0A165GGT1_EXIGL</name>
<dbReference type="Pfam" id="PF20151">
    <property type="entry name" value="DUF6533"/>
    <property type="match status" value="1"/>
</dbReference>
<sequence>MAELPVADLLAFAHFATVVRYANVAAYCLFVYDWLLCLGQEAAFIFNAASSLAKVAYILCRYVPLLGFPVNIWGQVIDHDHDTCEKIFRAPMLMVMGYNATASFILILRIYAFTSGNRIVASILLFLVAVNAGYLVWVVFVPAILNPIGHVCVPVEAGTTIHISGLFLGSFLLDCIITSTFIAYLFRVYKLKYTQMSELTRMFIREGAAYFLAISAINLLNVAFNMQPYVPMADVNVPWSLLFPNLLGCRLVLNLRRAAFSDREITLTTSGAVSLSSEAEQRRMEVLRGLGSRHRDVELYPMGATFDDTHHQK</sequence>
<feature type="domain" description="DUF6533" evidence="2">
    <location>
        <begin position="21"/>
        <end position="66"/>
    </location>
</feature>
<gene>
    <name evidence="3" type="ORF">EXIGLDRAFT_720277</name>
</gene>
<keyword evidence="1" id="KW-0812">Transmembrane</keyword>
<dbReference type="Proteomes" id="UP000077266">
    <property type="component" value="Unassembled WGS sequence"/>
</dbReference>
<dbReference type="InParanoid" id="A0A165GGT1"/>
<proteinExistence type="predicted"/>
<organism evidence="3 4">
    <name type="scientific">Exidia glandulosa HHB12029</name>
    <dbReference type="NCBI Taxonomy" id="1314781"/>
    <lineage>
        <taxon>Eukaryota</taxon>
        <taxon>Fungi</taxon>
        <taxon>Dikarya</taxon>
        <taxon>Basidiomycota</taxon>
        <taxon>Agaricomycotina</taxon>
        <taxon>Agaricomycetes</taxon>
        <taxon>Auriculariales</taxon>
        <taxon>Exidiaceae</taxon>
        <taxon>Exidia</taxon>
    </lineage>
</organism>
<evidence type="ECO:0000256" key="1">
    <source>
        <dbReference type="SAM" id="Phobius"/>
    </source>
</evidence>
<dbReference type="STRING" id="1314781.A0A165GGT1"/>
<evidence type="ECO:0000313" key="4">
    <source>
        <dbReference type="Proteomes" id="UP000077266"/>
    </source>
</evidence>
<feature type="transmembrane region" description="Helical" evidence="1">
    <location>
        <begin position="236"/>
        <end position="253"/>
    </location>
</feature>
<dbReference type="InterPro" id="IPR045340">
    <property type="entry name" value="DUF6533"/>
</dbReference>
<keyword evidence="1" id="KW-1133">Transmembrane helix</keyword>
<dbReference type="AlphaFoldDB" id="A0A165GGT1"/>
<evidence type="ECO:0000259" key="2">
    <source>
        <dbReference type="Pfam" id="PF20151"/>
    </source>
</evidence>
<feature type="transmembrane region" description="Helical" evidence="1">
    <location>
        <begin position="12"/>
        <end position="32"/>
    </location>
</feature>